<dbReference type="InterPro" id="IPR000048">
    <property type="entry name" value="IQ_motif_EF-hand-BS"/>
</dbReference>
<sequence>MSDKAEGRILEITKQDFFQEAKTLIAQHYEKVNENKVQSTSINVFRNKHQKPKSVKFIPLEIKKKETLDGVQELWTAHKKICFPKHLFKREHLEETPQQTSFKEPCMFSVKEKFKDSMDLIAKEQVKLGKIVTNIESVSKKMEKEKHQHHVKSRLLVSPYAVPINFGLPLQPMTTSSMGLPKEHDKTFYDWRGIMSTKPSRLTPDSSWPSLCGPSSMFRDYCSKTLLKKEQQPIQPEPKPPRSKSILTKSGKLDNKVKRIGPHIEIFQVFRERNKFINTKKIVKMITIMQAYVRGWLERRRYQRIMIKALHHGPNLRAVINMYHRLIHRVKYRLGLWRTRQVINFVELEEWMDRKKFYETMFAKREDWQGLERSELLKFFNECGHFPIQQQIDEVWDLVHKDSVSGVLSCPARKRDTGLKMRERLIVQEETRAPKDRDRYSQLLKKYNAIEMLFTLYPPQGAHVCKNIRLRSTWLRPIVNGEEGYKYIVNGHPILKRANIRIVGKLVSRSIRERKMRHLSKEVE</sequence>
<dbReference type="RefSeq" id="XP_044912813.1">
    <property type="nucleotide sequence ID" value="XM_045056878.1"/>
</dbReference>
<evidence type="ECO:0000256" key="1">
    <source>
        <dbReference type="SAM" id="MobiDB-lite"/>
    </source>
</evidence>
<evidence type="ECO:0008006" key="4">
    <source>
        <dbReference type="Google" id="ProtNLM"/>
    </source>
</evidence>
<dbReference type="Ensembl" id="ENSFCTT00005050200.1">
    <property type="protein sequence ID" value="ENSFCTP00005036563.1"/>
    <property type="gene ID" value="ENSFCTG00005017427.1"/>
</dbReference>
<gene>
    <name evidence="2" type="primary">IQCM</name>
</gene>
<keyword evidence="3" id="KW-1185">Reference proteome</keyword>
<dbReference type="PANTHER" id="PTHR35978:SF1">
    <property type="entry name" value="IQ DOMAIN-CONTAINING PROTEIN M"/>
    <property type="match status" value="1"/>
</dbReference>
<dbReference type="Proteomes" id="UP000823872">
    <property type="component" value="Chromosome B1"/>
</dbReference>
<dbReference type="GeneTree" id="ENSGT00390000010038"/>
<accession>A0ABI7YNZ6</accession>
<reference evidence="2" key="3">
    <citation type="submission" date="2025-09" db="UniProtKB">
        <authorList>
            <consortium name="Ensembl"/>
        </authorList>
    </citation>
    <scope>IDENTIFICATION</scope>
    <source>
        <strain evidence="2">breed Abyssinian</strain>
    </source>
</reference>
<dbReference type="PANTHER" id="PTHR35978">
    <property type="entry name" value="IQ DOMAIN-CONTAINING PROTEIN M"/>
    <property type="match status" value="1"/>
</dbReference>
<reference evidence="2 3" key="1">
    <citation type="submission" date="2021-02" db="EMBL/GenBank/DDBJ databases">
        <title>Safari Cat Assemblies.</title>
        <authorList>
            <person name="Bredemeyer K.R."/>
            <person name="Murphy W.J."/>
        </authorList>
    </citation>
    <scope>NUCLEOTIDE SEQUENCE [LARGE SCALE GENOMIC DNA]</scope>
</reference>
<dbReference type="GeneID" id="102899952"/>
<feature type="region of interest" description="Disordered" evidence="1">
    <location>
        <begin position="229"/>
        <end position="251"/>
    </location>
</feature>
<dbReference type="SMART" id="SM00015">
    <property type="entry name" value="IQ"/>
    <property type="match status" value="1"/>
</dbReference>
<evidence type="ECO:0000313" key="2">
    <source>
        <dbReference type="Ensembl" id="ENSFCTP00005036563.1"/>
    </source>
</evidence>
<evidence type="ECO:0000313" key="3">
    <source>
        <dbReference type="Proteomes" id="UP000823872"/>
    </source>
</evidence>
<organism evidence="2 3">
    <name type="scientific">Felis catus</name>
    <name type="common">Cat</name>
    <name type="synonym">Felis silvestris catus</name>
    <dbReference type="NCBI Taxonomy" id="9685"/>
    <lineage>
        <taxon>Eukaryota</taxon>
        <taxon>Metazoa</taxon>
        <taxon>Chordata</taxon>
        <taxon>Craniata</taxon>
        <taxon>Vertebrata</taxon>
        <taxon>Euteleostomi</taxon>
        <taxon>Mammalia</taxon>
        <taxon>Eutheria</taxon>
        <taxon>Laurasiatheria</taxon>
        <taxon>Carnivora</taxon>
        <taxon>Feliformia</taxon>
        <taxon>Felidae</taxon>
        <taxon>Felinae</taxon>
        <taxon>Felis</taxon>
    </lineage>
</organism>
<protein>
    <recommendedName>
        <fullName evidence="4">IQ motif containing M</fullName>
    </recommendedName>
</protein>
<proteinExistence type="predicted"/>
<name>A0ABI7YNZ6_FELCA</name>
<reference evidence="2" key="2">
    <citation type="submission" date="2025-08" db="UniProtKB">
        <authorList>
            <consortium name="Ensembl"/>
        </authorList>
    </citation>
    <scope>IDENTIFICATION</scope>
    <source>
        <strain evidence="2">breed Abyssinian</strain>
    </source>
</reference>
<dbReference type="PROSITE" id="PS50096">
    <property type="entry name" value="IQ"/>
    <property type="match status" value="1"/>
</dbReference>